<protein>
    <recommendedName>
        <fullName evidence="4">Fimbrial assembly protein</fullName>
    </recommendedName>
</protein>
<name>A0A3E0UDI0_9GAMM</name>
<dbReference type="EMBL" id="QUOV01000001">
    <property type="protein sequence ID" value="REL34890.1"/>
    <property type="molecule type" value="Genomic_DNA"/>
</dbReference>
<reference evidence="2 3" key="1">
    <citation type="submission" date="2018-08" db="EMBL/GenBank/DDBJ databases">
        <title>Thalassotalea euphylliae genome.</title>
        <authorList>
            <person name="Summers S."/>
            <person name="Rice S.A."/>
            <person name="Freckelton M.L."/>
            <person name="Nedved B.T."/>
            <person name="Hadfield M.G."/>
        </authorList>
    </citation>
    <scope>NUCLEOTIDE SEQUENCE [LARGE SCALE GENOMIC DNA]</scope>
    <source>
        <strain evidence="2 3">H2</strain>
    </source>
</reference>
<evidence type="ECO:0000256" key="1">
    <source>
        <dbReference type="SAM" id="Phobius"/>
    </source>
</evidence>
<keyword evidence="1" id="KW-0472">Membrane</keyword>
<keyword evidence="1" id="KW-0812">Transmembrane</keyword>
<dbReference type="RefSeq" id="WP_115999565.1">
    <property type="nucleotide sequence ID" value="NZ_QUOV01000001.1"/>
</dbReference>
<feature type="transmembrane region" description="Helical" evidence="1">
    <location>
        <begin position="205"/>
        <end position="230"/>
    </location>
</feature>
<keyword evidence="1" id="KW-1133">Transmembrane helix</keyword>
<evidence type="ECO:0008006" key="4">
    <source>
        <dbReference type="Google" id="ProtNLM"/>
    </source>
</evidence>
<sequence>MNIFNKLKSSVVDFFISYLADKKNIKLFTSSSQKRRSFITILSREYYDEAQQFFPVDDERELSKVIALGNYGAELYSVEKSDVQKGTNVYFWTLKKDHNVQGMFAVPETLLLSYTLDKNVVYEISVASNSYYYIVTTNGFFSSLKSPIVNTPELFANAAGVQFNKFVKLEHHQLIAQLKASLFTFPYKKLVSLRLKRKAKSLAQLSYKFFIPSVVLVASYFCLTSFYLYIENDTVTQKIETTKGQVAEILTQKSKLEGDIKLLEDIEGVQSSGFKSSVLWETLYPLYDLKVKFTAIRLDGNKVFLSGVAPSALAVLEELHKIDKVKDPKFRGSQRATRGGERFVLEFIHE</sequence>
<dbReference type="AlphaFoldDB" id="A0A3E0UDI0"/>
<evidence type="ECO:0000313" key="2">
    <source>
        <dbReference type="EMBL" id="REL34890.1"/>
    </source>
</evidence>
<dbReference type="Proteomes" id="UP000256999">
    <property type="component" value="Unassembled WGS sequence"/>
</dbReference>
<organism evidence="2 3">
    <name type="scientific">Thalassotalea euphylliae</name>
    <dbReference type="NCBI Taxonomy" id="1655234"/>
    <lineage>
        <taxon>Bacteria</taxon>
        <taxon>Pseudomonadati</taxon>
        <taxon>Pseudomonadota</taxon>
        <taxon>Gammaproteobacteria</taxon>
        <taxon>Alteromonadales</taxon>
        <taxon>Colwelliaceae</taxon>
        <taxon>Thalassotalea</taxon>
    </lineage>
</organism>
<proteinExistence type="predicted"/>
<evidence type="ECO:0000313" key="3">
    <source>
        <dbReference type="Proteomes" id="UP000256999"/>
    </source>
</evidence>
<comment type="caution">
    <text evidence="2">The sequence shown here is derived from an EMBL/GenBank/DDBJ whole genome shotgun (WGS) entry which is preliminary data.</text>
</comment>
<accession>A0A3E0UDI0</accession>
<gene>
    <name evidence="2" type="ORF">DXX92_05665</name>
</gene>